<feature type="chain" id="PRO_5021273778" evidence="1">
    <location>
        <begin position="22"/>
        <end position="1162"/>
    </location>
</feature>
<dbReference type="Proteomes" id="UP000316727">
    <property type="component" value="Unassembled WGS sequence"/>
</dbReference>
<evidence type="ECO:0000313" key="2">
    <source>
        <dbReference type="EMBL" id="TPE42559.1"/>
    </source>
</evidence>
<dbReference type="EMBL" id="VFRQ01000011">
    <property type="protein sequence ID" value="TPE42559.1"/>
    <property type="molecule type" value="Genomic_DNA"/>
</dbReference>
<sequence>MGAKSWCLLLVLWLLSAPLLAQVPLNNKRCKWVPVTNRPQQLDTLTLLPESITLQHPQKELFKYTYSYTSNEFTFTDFPAPDSVAIDTLGTMKPLPDSVLVCFRVLPLNITKTTFKRGIDQLEIGARRGVPYQEEVSTKEEIFRTPGLNKTGSISRGVSFGNTQNVFVNSALNLQLDGKLTDDISITAAITDQNIPFQPEGNTQQLQEFDKVYITLQHRLWQLTAGDVVLKSKPSYFMQFYKNVQGGAFSYITGKEPERQGVTTVAASVSKGKFASQTVTPQEGVLGPYRLRGPNNELYIIVLANSERVYLDGVLLQRGYDYDYVIDYNQAEITFTTRRVITKNSRIRVDFEYSDQNYSRGIYHLNHYQNLGKLKVYGNYYNESDNPNSLLNLTLNNEQKRLLASIGDSLNQAVSSGADSVAFDPGQVLYARRDTSYNNGQNLDRIYVYSTNPDSAHYSVSFTNVGLGNGDYVAVTGAVNGRAYRWVAPVNGRKQGSYAPVRVLPTPRKKQLINFGGSYELQKGISFFAEGAASEYDLNRFSEKDAQDDSGKGLRVGYVVQEKPVSFLGKYKLNSTLNYEYTDAFFEPIDRYRPIEFDRDWSLSNTAKTEDHIFNFSVGAAQDPANLVNYRISRRHREGQLDGVQHHLDLMKKLGKLELRNRFFILNSTQQERESQWYRGDMNLEYSIGKVSPGYTYSFDKNRLTALNTDSVVGSAQYFEQHQFYLESGDTATTKFRLDYAHRRDRFPTGNGTMGNLEVGQTYNAILQKRIDQSQLLEVQATYRKLNLSKGKNEETIQSRVDYNGTFVDGAFRSELSYATGTGRELKRIYVFQETLPGQGTHYLRDGGDPNNLNDYLEAQTVDQRLYIKIYLPTDEYINAYTNTFTYRLTTSTPRSWRTEPGIKASLSKFSMLSFVSVDKKTTDNDLSQRFSPFSQEVEDQFLISLVKQLRHTVYFNRSSPRYGLEYTVQQNEQKQLLTNGTETRNVLNHLVTGRLNLNEVLSSQLTVGYNVRENQSNFLSSKNFKIQSRELSPELAYQPNAKLRFTGKYQLSLKQDVLEAAEVEQEGTFHELGLETKLSQVGKRTVTGNIKYVNIDFDGDEASYAGYEILNALRPGNNMTWSLVMQQRLSNGLNISLNYDGRKANGVGAVHTGRTQVSVLF</sequence>
<name>A0A501VYR4_9BACT</name>
<gene>
    <name evidence="2" type="ORF">FJM65_17225</name>
</gene>
<dbReference type="OrthoDB" id="9815802at2"/>
<protein>
    <submittedName>
        <fullName evidence="2">Uncharacterized protein</fullName>
    </submittedName>
</protein>
<keyword evidence="1" id="KW-0732">Signal</keyword>
<evidence type="ECO:0000256" key="1">
    <source>
        <dbReference type="SAM" id="SignalP"/>
    </source>
</evidence>
<keyword evidence="3" id="KW-1185">Reference proteome</keyword>
<organism evidence="2 3">
    <name type="scientific">Pontibacter mangrovi</name>
    <dbReference type="NCBI Taxonomy" id="2589816"/>
    <lineage>
        <taxon>Bacteria</taxon>
        <taxon>Pseudomonadati</taxon>
        <taxon>Bacteroidota</taxon>
        <taxon>Cytophagia</taxon>
        <taxon>Cytophagales</taxon>
        <taxon>Hymenobacteraceae</taxon>
        <taxon>Pontibacter</taxon>
    </lineage>
</organism>
<dbReference type="AlphaFoldDB" id="A0A501VYR4"/>
<reference evidence="2 3" key="1">
    <citation type="submission" date="2019-06" db="EMBL/GenBank/DDBJ databases">
        <title>A novel bacterium of genus Pontibacter, isolated from marine sediment.</title>
        <authorList>
            <person name="Huang H."/>
            <person name="Mo K."/>
            <person name="Hu Y."/>
        </authorList>
    </citation>
    <scope>NUCLEOTIDE SEQUENCE [LARGE SCALE GENOMIC DNA]</scope>
    <source>
        <strain evidence="2 3">HB172049</strain>
    </source>
</reference>
<proteinExistence type="predicted"/>
<accession>A0A501VYR4</accession>
<evidence type="ECO:0000313" key="3">
    <source>
        <dbReference type="Proteomes" id="UP000316727"/>
    </source>
</evidence>
<dbReference type="RefSeq" id="WP_140622973.1">
    <property type="nucleotide sequence ID" value="NZ_VFRQ01000011.1"/>
</dbReference>
<comment type="caution">
    <text evidence="2">The sequence shown here is derived from an EMBL/GenBank/DDBJ whole genome shotgun (WGS) entry which is preliminary data.</text>
</comment>
<feature type="signal peptide" evidence="1">
    <location>
        <begin position="1"/>
        <end position="21"/>
    </location>
</feature>